<keyword evidence="3" id="KW-0964">Secreted</keyword>
<feature type="signal peptide" evidence="10">
    <location>
        <begin position="1"/>
        <end position="33"/>
    </location>
</feature>
<dbReference type="GO" id="GO:0005576">
    <property type="term" value="C:extracellular region"/>
    <property type="evidence" value="ECO:0007669"/>
    <property type="project" value="UniProtKB-SubCell"/>
</dbReference>
<comment type="subcellular location">
    <subcellularLocation>
        <location evidence="1">Secreted</location>
    </subcellularLocation>
</comment>
<dbReference type="PANTHER" id="PTHR38050">
    <property type="match status" value="1"/>
</dbReference>
<dbReference type="AlphaFoldDB" id="A0A1L3I757"/>
<dbReference type="STRING" id="1844006.PhaeoP97_02492"/>
<dbReference type="InterPro" id="IPR043595">
    <property type="entry name" value="FaeB/C/D"/>
</dbReference>
<dbReference type="GO" id="GO:0030600">
    <property type="term" value="F:feruloyl esterase activity"/>
    <property type="evidence" value="ECO:0007669"/>
    <property type="project" value="InterPro"/>
</dbReference>
<dbReference type="EMBL" id="CP016364">
    <property type="protein sequence ID" value="APG47877.1"/>
    <property type="molecule type" value="Genomic_DNA"/>
</dbReference>
<evidence type="ECO:0000256" key="10">
    <source>
        <dbReference type="SAM" id="SignalP"/>
    </source>
</evidence>
<dbReference type="GO" id="GO:0045493">
    <property type="term" value="P:xylan catabolic process"/>
    <property type="evidence" value="ECO:0007669"/>
    <property type="project" value="UniProtKB-KW"/>
</dbReference>
<accession>A0A1L3I757</accession>
<organism evidence="11 12">
    <name type="scientific">Phaeobacter porticola</name>
    <dbReference type="NCBI Taxonomy" id="1844006"/>
    <lineage>
        <taxon>Bacteria</taxon>
        <taxon>Pseudomonadati</taxon>
        <taxon>Pseudomonadota</taxon>
        <taxon>Alphaproteobacteria</taxon>
        <taxon>Rhodobacterales</taxon>
        <taxon>Roseobacteraceae</taxon>
        <taxon>Phaeobacter</taxon>
    </lineage>
</organism>
<name>A0A1L3I757_9RHOB</name>
<evidence type="ECO:0000256" key="7">
    <source>
        <dbReference type="ARBA" id="ARBA00023277"/>
    </source>
</evidence>
<evidence type="ECO:0000256" key="6">
    <source>
        <dbReference type="ARBA" id="ARBA00022801"/>
    </source>
</evidence>
<evidence type="ECO:0000256" key="9">
    <source>
        <dbReference type="ARBA" id="ARBA00025250"/>
    </source>
</evidence>
<evidence type="ECO:0000313" key="11">
    <source>
        <dbReference type="EMBL" id="APG47877.1"/>
    </source>
</evidence>
<evidence type="ECO:0000256" key="2">
    <source>
        <dbReference type="ARBA" id="ARBA00010278"/>
    </source>
</evidence>
<dbReference type="Gene3D" id="3.40.50.1820">
    <property type="entry name" value="alpha/beta hydrolase"/>
    <property type="match status" value="1"/>
</dbReference>
<evidence type="ECO:0000256" key="8">
    <source>
        <dbReference type="ARBA" id="ARBA00023326"/>
    </source>
</evidence>
<sequence precursor="true">MSASLPFMTRSLLLLSTAYLAATAAAAMGPWQANEDPCGAEVACTLGERSYHVMEPDGWNGVSPLPVLLHFHGWSRTGKHAQRSDRVGASAKRRGVLLVTPNGRGKSWNFWAASTEDVPFADAVLEDVARRYPVDAARIFVSGYSYGSAMAWRYVCHSGDGIAALLAVAGSIDQSETCPEAPAEVRHVHGLADTVMDFPMGQGGDRTYPVALWRRQLGCPRNGAVRGDWQARSFLTLSRTDWGCDRGTVVLDLHPGGHFIPHGWIGRQLDELLGLTPSYP</sequence>
<keyword evidence="7" id="KW-0119">Carbohydrate metabolism</keyword>
<comment type="similarity">
    <text evidence="2">Belongs to the faeC family.</text>
</comment>
<evidence type="ECO:0000256" key="1">
    <source>
        <dbReference type="ARBA" id="ARBA00004613"/>
    </source>
</evidence>
<keyword evidence="6" id="KW-0378">Hydrolase</keyword>
<evidence type="ECO:0000256" key="3">
    <source>
        <dbReference type="ARBA" id="ARBA00022525"/>
    </source>
</evidence>
<evidence type="ECO:0000256" key="4">
    <source>
        <dbReference type="ARBA" id="ARBA00022651"/>
    </source>
</evidence>
<dbReference type="Proteomes" id="UP000183859">
    <property type="component" value="Chromosome"/>
</dbReference>
<keyword evidence="8" id="KW-0624">Polysaccharide degradation</keyword>
<dbReference type="SUPFAM" id="SSF53474">
    <property type="entry name" value="alpha/beta-Hydrolases"/>
    <property type="match status" value="1"/>
</dbReference>
<gene>
    <name evidence="11" type="ORF">PhaeoP97_02492</name>
</gene>
<dbReference type="PANTHER" id="PTHR38050:SF1">
    <property type="entry name" value="FERULOYL ESTERASE C"/>
    <property type="match status" value="1"/>
</dbReference>
<dbReference type="InterPro" id="IPR029058">
    <property type="entry name" value="AB_hydrolase_fold"/>
</dbReference>
<keyword evidence="4" id="KW-0858">Xylan degradation</keyword>
<evidence type="ECO:0000256" key="5">
    <source>
        <dbReference type="ARBA" id="ARBA00022729"/>
    </source>
</evidence>
<reference evidence="12" key="1">
    <citation type="submission" date="2016-07" db="EMBL/GenBank/DDBJ databases">
        <title>Phaeobacter portensis sp. nov., a tropodithietic acid producing bacterium isolated from a German harbor.</title>
        <authorList>
            <person name="Freese H.M."/>
            <person name="Bunk B."/>
            <person name="Breider S."/>
            <person name="Brinkhoff T."/>
        </authorList>
    </citation>
    <scope>NUCLEOTIDE SEQUENCE [LARGE SCALE GENOMIC DNA]</scope>
    <source>
        <strain evidence="12">P97</strain>
    </source>
</reference>
<proteinExistence type="inferred from homology"/>
<dbReference type="KEGG" id="php:PhaeoP97_02492"/>
<protein>
    <submittedName>
        <fullName evidence="11">Poly(3-hydroxybutyrate) depolymerase</fullName>
    </submittedName>
</protein>
<comment type="function">
    <text evidence="9">Involved in degradation of plant cell walls. Hydrolyzes the feruloyl-arabinose ester bond in arabinoxylans, and the feruloyl-galactose ester bond in pectin. Active against paranitrophenyl-acetate, methyl ferulate and wheat arabinoxylan.</text>
</comment>
<keyword evidence="12" id="KW-1185">Reference proteome</keyword>
<keyword evidence="5 10" id="KW-0732">Signal</keyword>
<evidence type="ECO:0000313" key="12">
    <source>
        <dbReference type="Proteomes" id="UP000183859"/>
    </source>
</evidence>
<feature type="chain" id="PRO_5009853900" evidence="10">
    <location>
        <begin position="34"/>
        <end position="280"/>
    </location>
</feature>